<dbReference type="HOGENOM" id="CLU_598128_0_0_0"/>
<feature type="domain" description="Thioredoxin" evidence="6">
    <location>
        <begin position="304"/>
        <end position="448"/>
    </location>
</feature>
<evidence type="ECO:0000256" key="4">
    <source>
        <dbReference type="ARBA" id="ARBA00023157"/>
    </source>
</evidence>
<dbReference type="InParanoid" id="S0EXE5"/>
<accession>S0EXE5</accession>
<evidence type="ECO:0000256" key="5">
    <source>
        <dbReference type="ARBA" id="ARBA00023284"/>
    </source>
</evidence>
<evidence type="ECO:0000259" key="6">
    <source>
        <dbReference type="PROSITE" id="PS51352"/>
    </source>
</evidence>
<gene>
    <name evidence="7" type="ORF">CCALI_00637</name>
</gene>
<name>S0EXE5_CHTCT</name>
<dbReference type="CDD" id="cd02966">
    <property type="entry name" value="TlpA_like_family"/>
    <property type="match status" value="1"/>
</dbReference>
<protein>
    <submittedName>
        <fullName evidence="7">Peroxiredoxin</fullName>
    </submittedName>
</protein>
<reference evidence="8" key="1">
    <citation type="submission" date="2013-03" db="EMBL/GenBank/DDBJ databases">
        <title>Genome sequence of Chthonomonas calidirosea, the first sequenced genome from the Armatimonadetes phylum (formally candidate division OP10).</title>
        <authorList>
            <person name="Lee K.C.Y."/>
            <person name="Morgan X.C."/>
            <person name="Dunfield P.F."/>
            <person name="Tamas I."/>
            <person name="Houghton K.M."/>
            <person name="Vyssotski M."/>
            <person name="Ryan J.L.J."/>
            <person name="Lagutin K."/>
            <person name="McDonald I.R."/>
            <person name="Stott M.B."/>
        </authorList>
    </citation>
    <scope>NUCLEOTIDE SEQUENCE [LARGE SCALE GENOMIC DNA]</scope>
    <source>
        <strain evidence="8">DSM 23976 / ICMP 18418 / T49</strain>
    </source>
</reference>
<dbReference type="InterPro" id="IPR036249">
    <property type="entry name" value="Thioredoxin-like_sf"/>
</dbReference>
<sequence length="457" mass="51230">MRMMINLNSALTCFLNRLLIAKQKAGSSFSRAISIVLLGGSLLATSLPCRADTFHFDLVTGPEVREVVPETTPRRAPLFPQCPPQVTKLPSNLVNPYFAFIPLWPNGKEIDYVALVQFPPHKPPILIVDADLDGDLTNDPPVQWKTFPYKAANGQQLTRYEGDAVLHVHYSPDHVVDLPMHFILLDPNDPNAAAYGQYLIYLPDYIRKGELILNNVKYTAYLYDLLARGDFKCDVSASFPGSLLLIDVNHNGKIDARGEIYRADRPFNIGGITYQLTIPDYDGSTVVVERSPKSVPEIPPPPDLSIGQIAPAFTATTLNGTLVHFPQDYRGKRVLLYFWGSWCPHCQAQLPYVIAAYKKYHSKGLEILGICIEPANYRKQLKDFLTAHHMTWPEVYDGKYWETAEAQLYFIHIVPYPILIDGDSGRILAGREQLLGTELDKTLAHFLPPQPSSVSSR</sequence>
<dbReference type="PROSITE" id="PS00194">
    <property type="entry name" value="THIOREDOXIN_1"/>
    <property type="match status" value="1"/>
</dbReference>
<dbReference type="Proteomes" id="UP000014227">
    <property type="component" value="Chromosome I"/>
</dbReference>
<dbReference type="InterPro" id="IPR000866">
    <property type="entry name" value="AhpC/TSA"/>
</dbReference>
<dbReference type="InterPro" id="IPR017937">
    <property type="entry name" value="Thioredoxin_CS"/>
</dbReference>
<keyword evidence="3" id="KW-0735">Signal-anchor</keyword>
<keyword evidence="5" id="KW-0676">Redox-active center</keyword>
<evidence type="ECO:0000313" key="8">
    <source>
        <dbReference type="Proteomes" id="UP000014227"/>
    </source>
</evidence>
<keyword evidence="2" id="KW-0201">Cytochrome c-type biogenesis</keyword>
<dbReference type="Gene3D" id="3.40.30.10">
    <property type="entry name" value="Glutaredoxin"/>
    <property type="match status" value="1"/>
</dbReference>
<dbReference type="AlphaFoldDB" id="S0EXE5"/>
<dbReference type="eggNOG" id="COG0526">
    <property type="taxonomic scope" value="Bacteria"/>
</dbReference>
<keyword evidence="8" id="KW-1185">Reference proteome</keyword>
<dbReference type="GO" id="GO:0017004">
    <property type="term" value="P:cytochrome complex assembly"/>
    <property type="evidence" value="ECO:0007669"/>
    <property type="project" value="UniProtKB-KW"/>
</dbReference>
<dbReference type="GO" id="GO:0016209">
    <property type="term" value="F:antioxidant activity"/>
    <property type="evidence" value="ECO:0007669"/>
    <property type="project" value="InterPro"/>
</dbReference>
<evidence type="ECO:0000256" key="3">
    <source>
        <dbReference type="ARBA" id="ARBA00022968"/>
    </source>
</evidence>
<dbReference type="GO" id="GO:0030313">
    <property type="term" value="C:cell envelope"/>
    <property type="evidence" value="ECO:0007669"/>
    <property type="project" value="UniProtKB-SubCell"/>
</dbReference>
<dbReference type="Pfam" id="PF00578">
    <property type="entry name" value="AhpC-TSA"/>
    <property type="match status" value="1"/>
</dbReference>
<dbReference type="SUPFAM" id="SSF52833">
    <property type="entry name" value="Thioredoxin-like"/>
    <property type="match status" value="1"/>
</dbReference>
<proteinExistence type="predicted"/>
<dbReference type="PATRIC" id="fig|1303518.3.peg.642"/>
<dbReference type="GO" id="GO:0016491">
    <property type="term" value="F:oxidoreductase activity"/>
    <property type="evidence" value="ECO:0007669"/>
    <property type="project" value="InterPro"/>
</dbReference>
<dbReference type="InterPro" id="IPR013766">
    <property type="entry name" value="Thioredoxin_domain"/>
</dbReference>
<keyword evidence="4" id="KW-1015">Disulfide bond</keyword>
<dbReference type="PROSITE" id="PS51352">
    <property type="entry name" value="THIOREDOXIN_2"/>
    <property type="match status" value="1"/>
</dbReference>
<evidence type="ECO:0000256" key="2">
    <source>
        <dbReference type="ARBA" id="ARBA00022748"/>
    </source>
</evidence>
<evidence type="ECO:0000256" key="1">
    <source>
        <dbReference type="ARBA" id="ARBA00004196"/>
    </source>
</evidence>
<dbReference type="KEGG" id="ccz:CCALI_00637"/>
<dbReference type="PANTHER" id="PTHR42852:SF6">
    <property type="entry name" value="THIOL:DISULFIDE INTERCHANGE PROTEIN DSBE"/>
    <property type="match status" value="1"/>
</dbReference>
<dbReference type="InterPro" id="IPR050553">
    <property type="entry name" value="Thioredoxin_ResA/DsbE_sf"/>
</dbReference>
<dbReference type="EMBL" id="HF951689">
    <property type="protein sequence ID" value="CCW34463.1"/>
    <property type="molecule type" value="Genomic_DNA"/>
</dbReference>
<organism evidence="7 8">
    <name type="scientific">Chthonomonas calidirosea (strain DSM 23976 / ICMP 18418 / T49)</name>
    <dbReference type="NCBI Taxonomy" id="1303518"/>
    <lineage>
        <taxon>Bacteria</taxon>
        <taxon>Bacillati</taxon>
        <taxon>Armatimonadota</taxon>
        <taxon>Chthonomonadia</taxon>
        <taxon>Chthonomonadales</taxon>
        <taxon>Chthonomonadaceae</taxon>
        <taxon>Chthonomonas</taxon>
    </lineage>
</organism>
<evidence type="ECO:0000313" key="7">
    <source>
        <dbReference type="EMBL" id="CCW34463.1"/>
    </source>
</evidence>
<dbReference type="PANTHER" id="PTHR42852">
    <property type="entry name" value="THIOL:DISULFIDE INTERCHANGE PROTEIN DSBE"/>
    <property type="match status" value="1"/>
</dbReference>
<dbReference type="STRING" id="454171.CP488_00516"/>
<comment type="subcellular location">
    <subcellularLocation>
        <location evidence="1">Cell envelope</location>
    </subcellularLocation>
</comment>
<keyword evidence="3" id="KW-0812">Transmembrane</keyword>